<proteinExistence type="predicted"/>
<evidence type="ECO:0000313" key="2">
    <source>
        <dbReference type="EMBL" id="GIF77439.1"/>
    </source>
</evidence>
<dbReference type="RefSeq" id="WP_203718294.1">
    <property type="nucleotide sequence ID" value="NZ_BONE01000090.1"/>
</dbReference>
<accession>A0ABQ4D1N3</accession>
<evidence type="ECO:0000256" key="1">
    <source>
        <dbReference type="SAM" id="MobiDB-lite"/>
    </source>
</evidence>
<evidence type="ECO:0008006" key="4">
    <source>
        <dbReference type="Google" id="ProtNLM"/>
    </source>
</evidence>
<dbReference type="Proteomes" id="UP000604117">
    <property type="component" value="Unassembled WGS sequence"/>
</dbReference>
<name>A0ABQ4D1N3_9ACTN</name>
<sequence>MPQPADQQAHRLRRGRHGGRPPTFDKHALRQRNIAERCINRRKQWRGLAMGTDKLAVHHAALTLAGILLWTKP</sequence>
<feature type="region of interest" description="Disordered" evidence="1">
    <location>
        <begin position="1"/>
        <end position="30"/>
    </location>
</feature>
<keyword evidence="3" id="KW-1185">Reference proteome</keyword>
<organism evidence="2 3">
    <name type="scientific">Asanoa siamensis</name>
    <dbReference type="NCBI Taxonomy" id="926357"/>
    <lineage>
        <taxon>Bacteria</taxon>
        <taxon>Bacillati</taxon>
        <taxon>Actinomycetota</taxon>
        <taxon>Actinomycetes</taxon>
        <taxon>Micromonosporales</taxon>
        <taxon>Micromonosporaceae</taxon>
        <taxon>Asanoa</taxon>
    </lineage>
</organism>
<dbReference type="EMBL" id="BONE01000090">
    <property type="protein sequence ID" value="GIF77439.1"/>
    <property type="molecule type" value="Genomic_DNA"/>
</dbReference>
<evidence type="ECO:0000313" key="3">
    <source>
        <dbReference type="Proteomes" id="UP000604117"/>
    </source>
</evidence>
<comment type="caution">
    <text evidence="2">The sequence shown here is derived from an EMBL/GenBank/DDBJ whole genome shotgun (WGS) entry which is preliminary data.</text>
</comment>
<reference evidence="2 3" key="1">
    <citation type="submission" date="2021-01" db="EMBL/GenBank/DDBJ databases">
        <title>Whole genome shotgun sequence of Asanoa siamensis NBRC 107932.</title>
        <authorList>
            <person name="Komaki H."/>
            <person name="Tamura T."/>
        </authorList>
    </citation>
    <scope>NUCLEOTIDE SEQUENCE [LARGE SCALE GENOMIC DNA]</scope>
    <source>
        <strain evidence="2 3">NBRC 107932</strain>
    </source>
</reference>
<feature type="compositionally biased region" description="Basic residues" evidence="1">
    <location>
        <begin position="10"/>
        <end position="19"/>
    </location>
</feature>
<protein>
    <recommendedName>
        <fullName evidence="4">DDE family transposase</fullName>
    </recommendedName>
</protein>
<gene>
    <name evidence="2" type="ORF">Asi02nite_69570</name>
</gene>